<evidence type="ECO:0000313" key="3">
    <source>
        <dbReference type="Proteomes" id="UP000026960"/>
    </source>
</evidence>
<protein>
    <recommendedName>
        <fullName evidence="1">Aminotransferase-like plant mobile domain-containing protein</fullName>
    </recommendedName>
</protein>
<reference evidence="2" key="1">
    <citation type="journal article" date="2009" name="Rice">
        <title>De Novo Next Generation Sequencing of Plant Genomes.</title>
        <authorList>
            <person name="Rounsley S."/>
            <person name="Marri P.R."/>
            <person name="Yu Y."/>
            <person name="He R."/>
            <person name="Sisneros N."/>
            <person name="Goicoechea J.L."/>
            <person name="Lee S.J."/>
            <person name="Angelova A."/>
            <person name="Kudrna D."/>
            <person name="Luo M."/>
            <person name="Affourtit J."/>
            <person name="Desany B."/>
            <person name="Knight J."/>
            <person name="Niazi F."/>
            <person name="Egholm M."/>
            <person name="Wing R.A."/>
        </authorList>
    </citation>
    <scope>NUCLEOTIDE SEQUENCE [LARGE SCALE GENOMIC DNA]</scope>
    <source>
        <strain evidence="2">cv. IRGC 105608</strain>
    </source>
</reference>
<evidence type="ECO:0000313" key="2">
    <source>
        <dbReference type="EnsemblPlants" id="OBART08G22650.1"/>
    </source>
</evidence>
<dbReference type="PANTHER" id="PTHR46033:SF29">
    <property type="entry name" value="OS09G0391400 PROTEIN"/>
    <property type="match status" value="1"/>
</dbReference>
<accession>A0A0D3H2W2</accession>
<dbReference type="PaxDb" id="65489-OBART08G22650.1"/>
<dbReference type="Proteomes" id="UP000026960">
    <property type="component" value="Chromosome 8"/>
</dbReference>
<feature type="domain" description="Aminotransferase-like plant mobile" evidence="1">
    <location>
        <begin position="6"/>
        <end position="237"/>
    </location>
</feature>
<dbReference type="eggNOG" id="ENOG502RRPV">
    <property type="taxonomic scope" value="Eukaryota"/>
</dbReference>
<dbReference type="GO" id="GO:0010073">
    <property type="term" value="P:meristem maintenance"/>
    <property type="evidence" value="ECO:0007669"/>
    <property type="project" value="InterPro"/>
</dbReference>
<dbReference type="AlphaFoldDB" id="A0A0D3H2W2"/>
<keyword evidence="3" id="KW-1185">Reference proteome</keyword>
<dbReference type="PANTHER" id="PTHR46033">
    <property type="entry name" value="PROTEIN MAIN-LIKE 2"/>
    <property type="match status" value="1"/>
</dbReference>
<sequence length="343" mass="39771">MINLARFIAQGNIQSFPQWSWGSAVLAATYRGLCEACTKTSFKQPVFTSCPLLVMLWSYERFPLGRPYMTAPVADSSLFGNSTDDRPTYGMRWCWGPPQWANVQVRSAYEYFTEAFDLLKEDNVQWCPYTDEETQRRAPNGLSTLCLRDSSYWLTKKMLVYDIAIEAYSPQRVMRLWPLPGSASPARQKRKGDASVRRNFFAKMTPWVEQWSRATLDIVNESRPYDHRTYALYMRWYTAQTRVRLVTIADADIPEMADMDMLYPMQSAPVTHLTGDIAEELYAETTSLWEKLRDNIARSREDMMSALDRMRQKCKRIMRAASCRHASDVHRPTGHRFADPLPE</sequence>
<dbReference type="Pfam" id="PF10536">
    <property type="entry name" value="PMD"/>
    <property type="match status" value="1"/>
</dbReference>
<dbReference type="Gramene" id="OBART08G22650.1">
    <property type="protein sequence ID" value="OBART08G22650.1"/>
    <property type="gene ID" value="OBART08G22650"/>
</dbReference>
<organism evidence="2">
    <name type="scientific">Oryza barthii</name>
    <dbReference type="NCBI Taxonomy" id="65489"/>
    <lineage>
        <taxon>Eukaryota</taxon>
        <taxon>Viridiplantae</taxon>
        <taxon>Streptophyta</taxon>
        <taxon>Embryophyta</taxon>
        <taxon>Tracheophyta</taxon>
        <taxon>Spermatophyta</taxon>
        <taxon>Magnoliopsida</taxon>
        <taxon>Liliopsida</taxon>
        <taxon>Poales</taxon>
        <taxon>Poaceae</taxon>
        <taxon>BOP clade</taxon>
        <taxon>Oryzoideae</taxon>
        <taxon>Oryzeae</taxon>
        <taxon>Oryzinae</taxon>
        <taxon>Oryza</taxon>
    </lineage>
</organism>
<dbReference type="STRING" id="65489.A0A0D3H2W2"/>
<evidence type="ECO:0000259" key="1">
    <source>
        <dbReference type="Pfam" id="PF10536"/>
    </source>
</evidence>
<name>A0A0D3H2W2_9ORYZ</name>
<proteinExistence type="predicted"/>
<dbReference type="HOGENOM" id="CLU_809795_0_0_1"/>
<dbReference type="InterPro" id="IPR044824">
    <property type="entry name" value="MAIN-like"/>
</dbReference>
<reference evidence="2" key="2">
    <citation type="submission" date="2015-03" db="UniProtKB">
        <authorList>
            <consortium name="EnsemblPlants"/>
        </authorList>
    </citation>
    <scope>IDENTIFICATION</scope>
</reference>
<dbReference type="EnsemblPlants" id="OBART08G22650.1">
    <property type="protein sequence ID" value="OBART08G22650.1"/>
    <property type="gene ID" value="OBART08G22650"/>
</dbReference>
<dbReference type="InterPro" id="IPR019557">
    <property type="entry name" value="AminoTfrase-like_pln_mobile"/>
</dbReference>